<organism evidence="1 2">
    <name type="scientific">Candidatus Campbellbacteria bacterium RIFCSPLOWO2_02_FULL_35_11</name>
    <dbReference type="NCBI Taxonomy" id="1797581"/>
    <lineage>
        <taxon>Bacteria</taxon>
        <taxon>Candidatus Campbelliibacteriota</taxon>
    </lineage>
</organism>
<evidence type="ECO:0000313" key="1">
    <source>
        <dbReference type="EMBL" id="OGD69729.1"/>
    </source>
</evidence>
<evidence type="ECO:0000313" key="2">
    <source>
        <dbReference type="Proteomes" id="UP000186545"/>
    </source>
</evidence>
<proteinExistence type="predicted"/>
<dbReference type="EMBL" id="MFAD01000037">
    <property type="protein sequence ID" value="OGD69729.1"/>
    <property type="molecule type" value="Genomic_DNA"/>
</dbReference>
<comment type="caution">
    <text evidence="1">The sequence shown here is derived from an EMBL/GenBank/DDBJ whole genome shotgun (WGS) entry which is preliminary data.</text>
</comment>
<protein>
    <submittedName>
        <fullName evidence="1">Uncharacterized protein</fullName>
    </submittedName>
</protein>
<dbReference type="AlphaFoldDB" id="A0A1F5EQR0"/>
<dbReference type="Proteomes" id="UP000186545">
    <property type="component" value="Unassembled WGS sequence"/>
</dbReference>
<name>A0A1F5EQR0_9BACT</name>
<reference evidence="1 2" key="1">
    <citation type="journal article" date="2016" name="Nat. Commun.">
        <title>Thousands of microbial genomes shed light on interconnected biogeochemical processes in an aquifer system.</title>
        <authorList>
            <person name="Anantharaman K."/>
            <person name="Brown C.T."/>
            <person name="Hug L.A."/>
            <person name="Sharon I."/>
            <person name="Castelle C.J."/>
            <person name="Probst A.J."/>
            <person name="Thomas B.C."/>
            <person name="Singh A."/>
            <person name="Wilkins M.J."/>
            <person name="Karaoz U."/>
            <person name="Brodie E.L."/>
            <person name="Williams K.H."/>
            <person name="Hubbard S.S."/>
            <person name="Banfield J.F."/>
        </authorList>
    </citation>
    <scope>NUCLEOTIDE SEQUENCE [LARGE SCALE GENOMIC DNA]</scope>
</reference>
<accession>A0A1F5EQR0</accession>
<sequence>MKIIDVKKNVLLDMAKAIGIGPEQLQCQFCKVIVGGRLPNGTENSYIFGTTKNHIRIIHGIHGDVAFYTREGIICVCSECAEKIRKEIPEILSAKDPSEPIKGGHFITTFEITDEGKQNLISRFQGDLTKFKKVMEVLA</sequence>
<gene>
    <name evidence="1" type="ORF">A3I18_00375</name>
</gene>